<evidence type="ECO:0000313" key="2">
    <source>
        <dbReference type="Proteomes" id="UP000183200"/>
    </source>
</evidence>
<protein>
    <submittedName>
        <fullName evidence="1">Uncharacterized protein</fullName>
    </submittedName>
</protein>
<reference evidence="2" key="1">
    <citation type="submission" date="2016-10" db="EMBL/GenBank/DDBJ databases">
        <authorList>
            <person name="Varghese N."/>
            <person name="Submissions S."/>
        </authorList>
    </citation>
    <scope>NUCLEOTIDE SEQUENCE [LARGE SCALE GENOMIC DNA]</scope>
    <source>
        <strain evidence="2">DSM 19110</strain>
    </source>
</reference>
<dbReference type="AlphaFoldDB" id="A0A1H0A9Q1"/>
<dbReference type="EMBL" id="FNGY01000007">
    <property type="protein sequence ID" value="SDN30280.1"/>
    <property type="molecule type" value="Genomic_DNA"/>
</dbReference>
<dbReference type="PROSITE" id="PS51257">
    <property type="entry name" value="PROKAR_LIPOPROTEIN"/>
    <property type="match status" value="1"/>
</dbReference>
<evidence type="ECO:0000313" key="1">
    <source>
        <dbReference type="EMBL" id="SDN30280.1"/>
    </source>
</evidence>
<organism evidence="1 2">
    <name type="scientific">Pedobacter steynii</name>
    <dbReference type="NCBI Taxonomy" id="430522"/>
    <lineage>
        <taxon>Bacteria</taxon>
        <taxon>Pseudomonadati</taxon>
        <taxon>Bacteroidota</taxon>
        <taxon>Sphingobacteriia</taxon>
        <taxon>Sphingobacteriales</taxon>
        <taxon>Sphingobacteriaceae</taxon>
        <taxon>Pedobacter</taxon>
    </lineage>
</organism>
<name>A0A1H0A9Q1_9SPHI</name>
<accession>A0A1H0A9Q1</accession>
<sequence>MTLKTTMIGLALTAGMITACQNKSVDTAREKISTPSDDSLSIQEAKNYVANYAQRAGTVRSDGKNLPDTRAVWFDIERLKNLVKKIEAEGGDGIRFYFATYDSTYNAQSKTHVPIKEYWNHNTLIMVSTKDSLGYHRDYYNDKINSKAANGMILSTTPENRGEMCPPPANCQDIGATLISDTIPQKK</sequence>
<keyword evidence="2" id="KW-1185">Reference proteome</keyword>
<dbReference type="OrthoDB" id="662966at2"/>
<dbReference type="RefSeq" id="WP_074610093.1">
    <property type="nucleotide sequence ID" value="NZ_FNGY01000007.1"/>
</dbReference>
<proteinExistence type="predicted"/>
<gene>
    <name evidence="1" type="ORF">SAMN05421820_10736</name>
</gene>
<dbReference type="Proteomes" id="UP000183200">
    <property type="component" value="Unassembled WGS sequence"/>
</dbReference>